<dbReference type="GO" id="GO:0015833">
    <property type="term" value="P:peptide transport"/>
    <property type="evidence" value="ECO:0007669"/>
    <property type="project" value="InterPro"/>
</dbReference>
<dbReference type="GO" id="GO:0005524">
    <property type="term" value="F:ATP binding"/>
    <property type="evidence" value="ECO:0007669"/>
    <property type="project" value="UniProtKB-KW"/>
</dbReference>
<evidence type="ECO:0000313" key="6">
    <source>
        <dbReference type="Proteomes" id="UP000236434"/>
    </source>
</evidence>
<organism evidence="5 6">
    <name type="scientific">Petrotoga olearia DSM 13574</name>
    <dbReference type="NCBI Taxonomy" id="1122955"/>
    <lineage>
        <taxon>Bacteria</taxon>
        <taxon>Thermotogati</taxon>
        <taxon>Thermotogota</taxon>
        <taxon>Thermotogae</taxon>
        <taxon>Petrotogales</taxon>
        <taxon>Petrotogaceae</taxon>
        <taxon>Petrotoga</taxon>
    </lineage>
</organism>
<dbReference type="SUPFAM" id="SSF52540">
    <property type="entry name" value="P-loop containing nucleoside triphosphate hydrolases"/>
    <property type="match status" value="1"/>
</dbReference>
<dbReference type="EMBL" id="AZRL01000003">
    <property type="protein sequence ID" value="PNR97921.1"/>
    <property type="molecule type" value="Genomic_DNA"/>
</dbReference>
<name>A0A2K1P566_9BACT</name>
<dbReference type="Pfam" id="PF00005">
    <property type="entry name" value="ABC_tran"/>
    <property type="match status" value="1"/>
</dbReference>
<dbReference type="InterPro" id="IPR003593">
    <property type="entry name" value="AAA+_ATPase"/>
</dbReference>
<dbReference type="Proteomes" id="UP000236434">
    <property type="component" value="Unassembled WGS sequence"/>
</dbReference>
<dbReference type="InterPro" id="IPR013563">
    <property type="entry name" value="Oligopep_ABC_C"/>
</dbReference>
<dbReference type="CDD" id="cd03257">
    <property type="entry name" value="ABC_NikE_OppD_transporters"/>
    <property type="match status" value="1"/>
</dbReference>
<keyword evidence="3" id="KW-0067">ATP-binding</keyword>
<protein>
    <submittedName>
        <fullName evidence="5">ABC transporter</fullName>
    </submittedName>
</protein>
<dbReference type="Gene3D" id="3.40.50.300">
    <property type="entry name" value="P-loop containing nucleotide triphosphate hydrolases"/>
    <property type="match status" value="1"/>
</dbReference>
<evidence type="ECO:0000256" key="2">
    <source>
        <dbReference type="ARBA" id="ARBA00022741"/>
    </source>
</evidence>
<dbReference type="GO" id="GO:0016887">
    <property type="term" value="F:ATP hydrolysis activity"/>
    <property type="evidence" value="ECO:0007669"/>
    <property type="project" value="InterPro"/>
</dbReference>
<dbReference type="PANTHER" id="PTHR43067">
    <property type="entry name" value="OLIGOPEPTIDE/DIPEPTIDE ABC TRANSPORTER, ATPASE SUBUNIT"/>
    <property type="match status" value="1"/>
</dbReference>
<dbReference type="InterPro" id="IPR003439">
    <property type="entry name" value="ABC_transporter-like_ATP-bd"/>
</dbReference>
<accession>A0A2K1P566</accession>
<keyword evidence="1" id="KW-0813">Transport</keyword>
<dbReference type="InterPro" id="IPR017871">
    <property type="entry name" value="ABC_transporter-like_CS"/>
</dbReference>
<keyword evidence="2" id="KW-0547">Nucleotide-binding</keyword>
<proteinExistence type="predicted"/>
<dbReference type="PANTHER" id="PTHR43067:SF3">
    <property type="entry name" value="MALTOSE ABC TRANSPORTER, ATP-BINDING PROTEIN"/>
    <property type="match status" value="1"/>
</dbReference>
<dbReference type="InterPro" id="IPR027417">
    <property type="entry name" value="P-loop_NTPase"/>
</dbReference>
<dbReference type="NCBIfam" id="TIGR01727">
    <property type="entry name" value="oligo_HPY"/>
    <property type="match status" value="1"/>
</dbReference>
<dbReference type="OrthoDB" id="47989at2"/>
<feature type="domain" description="ABC transporter" evidence="4">
    <location>
        <begin position="4"/>
        <end position="256"/>
    </location>
</feature>
<dbReference type="Pfam" id="PF08352">
    <property type="entry name" value="oligo_HPY"/>
    <property type="match status" value="1"/>
</dbReference>
<comment type="caution">
    <text evidence="5">The sequence shown here is derived from an EMBL/GenBank/DDBJ whole genome shotgun (WGS) entry which is preliminary data.</text>
</comment>
<dbReference type="AlphaFoldDB" id="A0A2K1P566"/>
<evidence type="ECO:0000259" key="4">
    <source>
        <dbReference type="PROSITE" id="PS50893"/>
    </source>
</evidence>
<gene>
    <name evidence="5" type="ORF">X929_00605</name>
</gene>
<evidence type="ECO:0000256" key="1">
    <source>
        <dbReference type="ARBA" id="ARBA00022448"/>
    </source>
</evidence>
<dbReference type="SMART" id="SM00382">
    <property type="entry name" value="AAA"/>
    <property type="match status" value="1"/>
</dbReference>
<dbReference type="PROSITE" id="PS00211">
    <property type="entry name" value="ABC_TRANSPORTER_1"/>
    <property type="match status" value="1"/>
</dbReference>
<dbReference type="PROSITE" id="PS50893">
    <property type="entry name" value="ABC_TRANSPORTER_2"/>
    <property type="match status" value="1"/>
</dbReference>
<evidence type="ECO:0000256" key="3">
    <source>
        <dbReference type="ARBA" id="ARBA00022840"/>
    </source>
</evidence>
<evidence type="ECO:0000313" key="5">
    <source>
        <dbReference type="EMBL" id="PNR97921.1"/>
    </source>
</evidence>
<dbReference type="RefSeq" id="WP_103066134.1">
    <property type="nucleotide sequence ID" value="NZ_AZRL01000003.1"/>
</dbReference>
<sequence>MTLLEINNINAYYIHNTQKTRAVENVSLSVEDNEIIGIAGESGCGKSTLVKTIYGAIEPPLYLENGSVIYNFKNLNSNANITTDNIPLFWWKKISYIPQASMNVLNPVRKIKKFFENLWTAHKQDLSFKNYQKLLSTHLEHLGLPLNILEYYPHQLSGGMKQRVIIGAASLFHPDLIIADEPTSALDVGVQLDVLRLLLKIQKESENTIIVVAHDMSVMANFCTKIAIMYAGNIVEIGKTQDIFKHSLHPYTKLLIDSLPKIGDKRGLRGIPGSPPDLTSPPSGCRFHPRCPYSFELCKKVTPKMNEISSGHQISCHLIDRGERNERK</sequence>
<reference evidence="5 6" key="1">
    <citation type="submission" date="2013-12" db="EMBL/GenBank/DDBJ databases">
        <title>Comparative genomics of Petrotoga isolates.</title>
        <authorList>
            <person name="Nesbo C.L."/>
            <person name="Charchuk R."/>
            <person name="Chow K."/>
        </authorList>
    </citation>
    <scope>NUCLEOTIDE SEQUENCE [LARGE SCALE GENOMIC DNA]</scope>
    <source>
        <strain evidence="5 6">DSM 13574</strain>
    </source>
</reference>